<comment type="caution">
    <text evidence="1">The sequence shown here is derived from an EMBL/GenBank/DDBJ whole genome shotgun (WGS) entry which is preliminary data.</text>
</comment>
<reference evidence="1" key="1">
    <citation type="journal article" date="2015" name="Proc. Natl. Acad. Sci. U.S.A.">
        <title>Networks of energetic and metabolic interactions define dynamics in microbial communities.</title>
        <authorList>
            <person name="Embree M."/>
            <person name="Liu J.K."/>
            <person name="Al-Bassam M.M."/>
            <person name="Zengler K."/>
        </authorList>
    </citation>
    <scope>NUCLEOTIDE SEQUENCE</scope>
</reference>
<organism evidence="1">
    <name type="scientific">hydrocarbon metagenome</name>
    <dbReference type="NCBI Taxonomy" id="938273"/>
    <lineage>
        <taxon>unclassified sequences</taxon>
        <taxon>metagenomes</taxon>
        <taxon>ecological metagenomes</taxon>
    </lineage>
</organism>
<dbReference type="EMBL" id="LNQE01001450">
    <property type="protein sequence ID" value="KUG17323.1"/>
    <property type="molecule type" value="Genomic_DNA"/>
</dbReference>
<proteinExistence type="predicted"/>
<name>A0A0W8F8Y8_9ZZZZ</name>
<evidence type="ECO:0000313" key="1">
    <source>
        <dbReference type="EMBL" id="KUG17323.1"/>
    </source>
</evidence>
<protein>
    <submittedName>
        <fullName evidence="1">Uncharacterized protein</fullName>
    </submittedName>
</protein>
<accession>A0A0W8F8Y8</accession>
<dbReference type="AlphaFoldDB" id="A0A0W8F8Y8"/>
<gene>
    <name evidence="1" type="ORF">ASZ90_012983</name>
</gene>
<sequence length="45" mass="4857">MITILLDLPAEPLIPSSISSIIGRCCNRSLDQVLLPFDFEAIALG</sequence>